<accession>A0A1R3RV05</accession>
<evidence type="ECO:0000313" key="4">
    <source>
        <dbReference type="Proteomes" id="UP000188318"/>
    </source>
</evidence>
<evidence type="ECO:0000259" key="2">
    <source>
        <dbReference type="Pfam" id="PF18317"/>
    </source>
</evidence>
<dbReference type="Gene3D" id="3.40.50.720">
    <property type="entry name" value="NAD(P)-binding Rossmann-like Domain"/>
    <property type="match status" value="1"/>
</dbReference>
<dbReference type="Pfam" id="PF18317">
    <property type="entry name" value="SDH_C"/>
    <property type="match status" value="1"/>
</dbReference>
<dbReference type="STRING" id="602072.A0A1R3RV05"/>
<dbReference type="EMBL" id="KV907496">
    <property type="protein sequence ID" value="OOF98303.1"/>
    <property type="molecule type" value="Genomic_DNA"/>
</dbReference>
<protein>
    <recommendedName>
        <fullName evidence="2">SDH C-terminal domain-containing protein</fullName>
    </recommendedName>
</protein>
<dbReference type="InterPro" id="IPR041121">
    <property type="entry name" value="SDH_C"/>
</dbReference>
<name>A0A1R3RV05_ASPC5</name>
<evidence type="ECO:0000256" key="1">
    <source>
        <dbReference type="SAM" id="MobiDB-lite"/>
    </source>
</evidence>
<proteinExistence type="predicted"/>
<dbReference type="SUPFAM" id="SSF51735">
    <property type="entry name" value="NAD(P)-binding Rossmann-fold domains"/>
    <property type="match status" value="1"/>
</dbReference>
<dbReference type="OrthoDB" id="204377at2759"/>
<dbReference type="InterPro" id="IPR036291">
    <property type="entry name" value="NAD(P)-bd_dom_sf"/>
</dbReference>
<feature type="region of interest" description="Disordered" evidence="1">
    <location>
        <begin position="1"/>
        <end position="27"/>
    </location>
</feature>
<reference evidence="4" key="1">
    <citation type="journal article" date="2017" name="Genome Biol.">
        <title>Comparative genomics reveals high biological diversity and specific adaptations in the industrially and medically important fungal genus Aspergillus.</title>
        <authorList>
            <person name="de Vries R.P."/>
            <person name="Riley R."/>
            <person name="Wiebenga A."/>
            <person name="Aguilar-Osorio G."/>
            <person name="Amillis S."/>
            <person name="Uchima C.A."/>
            <person name="Anderluh G."/>
            <person name="Asadollahi M."/>
            <person name="Askin M."/>
            <person name="Barry K."/>
            <person name="Battaglia E."/>
            <person name="Bayram O."/>
            <person name="Benocci T."/>
            <person name="Braus-Stromeyer S.A."/>
            <person name="Caldana C."/>
            <person name="Canovas D."/>
            <person name="Cerqueira G.C."/>
            <person name="Chen F."/>
            <person name="Chen W."/>
            <person name="Choi C."/>
            <person name="Clum A."/>
            <person name="Dos Santos R.A."/>
            <person name="Damasio A.R."/>
            <person name="Diallinas G."/>
            <person name="Emri T."/>
            <person name="Fekete E."/>
            <person name="Flipphi M."/>
            <person name="Freyberg S."/>
            <person name="Gallo A."/>
            <person name="Gournas C."/>
            <person name="Habgood R."/>
            <person name="Hainaut M."/>
            <person name="Harispe M.L."/>
            <person name="Henrissat B."/>
            <person name="Hilden K.S."/>
            <person name="Hope R."/>
            <person name="Hossain A."/>
            <person name="Karabika E."/>
            <person name="Karaffa L."/>
            <person name="Karanyi Z."/>
            <person name="Krasevec N."/>
            <person name="Kuo A."/>
            <person name="Kusch H."/>
            <person name="LaButti K."/>
            <person name="Lagendijk E.L."/>
            <person name="Lapidus A."/>
            <person name="Levasseur A."/>
            <person name="Lindquist E."/>
            <person name="Lipzen A."/>
            <person name="Logrieco A.F."/>
            <person name="MacCabe A."/>
            <person name="Maekelae M.R."/>
            <person name="Malavazi I."/>
            <person name="Melin P."/>
            <person name="Meyer V."/>
            <person name="Mielnichuk N."/>
            <person name="Miskei M."/>
            <person name="Molnar A.P."/>
            <person name="Mule G."/>
            <person name="Ngan C.Y."/>
            <person name="Orejas M."/>
            <person name="Orosz E."/>
            <person name="Ouedraogo J.P."/>
            <person name="Overkamp K.M."/>
            <person name="Park H.-S."/>
            <person name="Perrone G."/>
            <person name="Piumi F."/>
            <person name="Punt P.J."/>
            <person name="Ram A.F."/>
            <person name="Ramon A."/>
            <person name="Rauscher S."/>
            <person name="Record E."/>
            <person name="Riano-Pachon D.M."/>
            <person name="Robert V."/>
            <person name="Roehrig J."/>
            <person name="Ruller R."/>
            <person name="Salamov A."/>
            <person name="Salih N.S."/>
            <person name="Samson R.A."/>
            <person name="Sandor E."/>
            <person name="Sanguinetti M."/>
            <person name="Schuetze T."/>
            <person name="Sepcic K."/>
            <person name="Shelest E."/>
            <person name="Sherlock G."/>
            <person name="Sophianopoulou V."/>
            <person name="Squina F.M."/>
            <person name="Sun H."/>
            <person name="Susca A."/>
            <person name="Todd R.B."/>
            <person name="Tsang A."/>
            <person name="Unkles S.E."/>
            <person name="van de Wiele N."/>
            <person name="van Rossen-Uffink D."/>
            <person name="Oliveira J.V."/>
            <person name="Vesth T.C."/>
            <person name="Visser J."/>
            <person name="Yu J.-H."/>
            <person name="Zhou M."/>
            <person name="Andersen M.R."/>
            <person name="Archer D.B."/>
            <person name="Baker S.E."/>
            <person name="Benoit I."/>
            <person name="Brakhage A.A."/>
            <person name="Braus G.H."/>
            <person name="Fischer R."/>
            <person name="Frisvad J.C."/>
            <person name="Goldman G.H."/>
            <person name="Houbraken J."/>
            <person name="Oakley B."/>
            <person name="Pocsi I."/>
            <person name="Scazzocchio C."/>
            <person name="Seiboth B."/>
            <person name="vanKuyk P.A."/>
            <person name="Wortman J."/>
            <person name="Dyer P.S."/>
            <person name="Grigoriev I.V."/>
        </authorList>
    </citation>
    <scope>NUCLEOTIDE SEQUENCE [LARGE SCALE GENOMIC DNA]</scope>
    <source>
        <strain evidence="4">ITEM 5010</strain>
    </source>
</reference>
<evidence type="ECO:0000313" key="3">
    <source>
        <dbReference type="EMBL" id="OOF98303.1"/>
    </source>
</evidence>
<dbReference type="AlphaFoldDB" id="A0A1R3RV05"/>
<dbReference type="PROSITE" id="PS51257">
    <property type="entry name" value="PROKAR_LIPOPROTEIN"/>
    <property type="match status" value="1"/>
</dbReference>
<keyword evidence="4" id="KW-1185">Reference proteome</keyword>
<gene>
    <name evidence="3" type="ORF">ASPCADRAFT_3366</name>
</gene>
<feature type="domain" description="SDH C-terminal" evidence="2">
    <location>
        <begin position="89"/>
        <end position="119"/>
    </location>
</feature>
<dbReference type="Proteomes" id="UP000188318">
    <property type="component" value="Unassembled WGS sequence"/>
</dbReference>
<dbReference type="VEuPathDB" id="FungiDB:ASPCADRAFT_3366"/>
<sequence length="133" mass="14774">MRCALAFSRERSETEGEAETTSPNPTIIISCVPGWDPESKSPVRVELPESWLTSPTGGLFVDAAYGLPEPSLRAQIRARRNPEWQIVDGVSVLFEQSIQQYQIFTGRPAPIHVMSKALEEQSIAHPPDVMQID</sequence>
<organism evidence="3 4">
    <name type="scientific">Aspergillus carbonarius (strain ITEM 5010)</name>
    <dbReference type="NCBI Taxonomy" id="602072"/>
    <lineage>
        <taxon>Eukaryota</taxon>
        <taxon>Fungi</taxon>
        <taxon>Dikarya</taxon>
        <taxon>Ascomycota</taxon>
        <taxon>Pezizomycotina</taxon>
        <taxon>Eurotiomycetes</taxon>
        <taxon>Eurotiomycetidae</taxon>
        <taxon>Eurotiales</taxon>
        <taxon>Aspergillaceae</taxon>
        <taxon>Aspergillus</taxon>
        <taxon>Aspergillus subgen. Circumdati</taxon>
    </lineage>
</organism>